<dbReference type="InterPro" id="IPR006674">
    <property type="entry name" value="HD_domain"/>
</dbReference>
<dbReference type="RefSeq" id="WP_169348116.1">
    <property type="nucleotide sequence ID" value="NZ_JABBJJ010000157.1"/>
</dbReference>
<dbReference type="AlphaFoldDB" id="A0A848LMQ0"/>
<sequence length="496" mass="55999">MSFTWDNLLTSKRISRLDAQHATSPEEADAVERRTEWERDYDRILFSTPVRRLADKTQVFPLEIHDSVRTRLTHSHEVSNLARAMGTFLAYGFGHTHTIANAARILPPILAAVGLAHDLGNPPFGHQGERTIQQWFAKHSDIFDSCSVSKNDPERPQKQKDIGSLTQAMRNDFLKFEGNAQTFRLLTRLQTVTNDRGLNLTLATLAAVLKYPTSSDKTDDSHPATKKHGYFQSESGVISTVFEHTGLSQGKRHPLTWLMEACDDMAYLILDAEDAVKKGLVSVSDLFAFLEAEAPDDPQTRSLVEFGRNKHSEHRAYGLSPSELNDSTMQRFRVNTISIMVDATLNAFSKNYNNIIAGDHSSDLISCSSAKSLAKALRRFDFTHAYRHKSVLALELKGHNTIYTLMDMLWEGITSREKYDEPDSKRQTPFAQYVYSRISENYRRIFEGRTQSSKGLPIRYREAQLLTDMISGMTDNYVLALHAELEAFRSGPSGSK</sequence>
<protein>
    <submittedName>
        <fullName evidence="3">DNTP triphosphohydrolase</fullName>
    </submittedName>
</protein>
<dbReference type="EMBL" id="JABBJJ010000157">
    <property type="protein sequence ID" value="NMO18854.1"/>
    <property type="molecule type" value="Genomic_DNA"/>
</dbReference>
<dbReference type="Gene3D" id="1.10.3210.10">
    <property type="entry name" value="Hypothetical protein af1432"/>
    <property type="match status" value="1"/>
</dbReference>
<dbReference type="GO" id="GO:0008832">
    <property type="term" value="F:dGTPase activity"/>
    <property type="evidence" value="ECO:0007669"/>
    <property type="project" value="TreeGrafter"/>
</dbReference>
<dbReference type="Gene3D" id="1.10.3550.10">
    <property type="entry name" value="eoxyguanosinetriphosphate triphosphohydrolase domain-like"/>
    <property type="match status" value="1"/>
</dbReference>
<dbReference type="NCBIfam" id="TIGR01353">
    <property type="entry name" value="dGTP_triPase"/>
    <property type="match status" value="1"/>
</dbReference>
<organism evidence="3 4">
    <name type="scientific">Pyxidicoccus fallax</name>
    <dbReference type="NCBI Taxonomy" id="394095"/>
    <lineage>
        <taxon>Bacteria</taxon>
        <taxon>Pseudomonadati</taxon>
        <taxon>Myxococcota</taxon>
        <taxon>Myxococcia</taxon>
        <taxon>Myxococcales</taxon>
        <taxon>Cystobacterineae</taxon>
        <taxon>Myxococcaceae</taxon>
        <taxon>Pyxidicoccus</taxon>
    </lineage>
</organism>
<feature type="domain" description="HD/PDEase" evidence="2">
    <location>
        <begin position="67"/>
        <end position="277"/>
    </location>
</feature>
<dbReference type="PANTHER" id="PTHR11373:SF32">
    <property type="entry name" value="DEOXYGUANOSINETRIPHOSPHATE TRIPHOSPHOHYDROLASE"/>
    <property type="match status" value="1"/>
</dbReference>
<reference evidence="3 4" key="1">
    <citation type="submission" date="2020-04" db="EMBL/GenBank/DDBJ databases">
        <title>Draft genome of Pyxidicoccus fallax type strain.</title>
        <authorList>
            <person name="Whitworth D.E."/>
        </authorList>
    </citation>
    <scope>NUCLEOTIDE SEQUENCE [LARGE SCALE GENOMIC DNA]</scope>
    <source>
        <strain evidence="3 4">DSM 14698</strain>
    </source>
</reference>
<dbReference type="InterPro" id="IPR027432">
    <property type="entry name" value="dGTP_triphosphohydrolase_C"/>
</dbReference>
<keyword evidence="1 3" id="KW-0378">Hydrolase</keyword>
<keyword evidence="4" id="KW-1185">Reference proteome</keyword>
<dbReference type="PANTHER" id="PTHR11373">
    <property type="entry name" value="DEOXYNUCLEOSIDE TRIPHOSPHATE TRIPHOSPHOHYDROLASE"/>
    <property type="match status" value="1"/>
</dbReference>
<accession>A0A848LMQ0</accession>
<dbReference type="Proteomes" id="UP000518300">
    <property type="component" value="Unassembled WGS sequence"/>
</dbReference>
<evidence type="ECO:0000256" key="1">
    <source>
        <dbReference type="ARBA" id="ARBA00022801"/>
    </source>
</evidence>
<dbReference type="Gene3D" id="1.10.3410.10">
    <property type="entry name" value="putative deoxyguanosinetriphosphate triphosphohydrolase like domain"/>
    <property type="match status" value="1"/>
</dbReference>
<dbReference type="SUPFAM" id="SSF109604">
    <property type="entry name" value="HD-domain/PDEase-like"/>
    <property type="match status" value="1"/>
</dbReference>
<dbReference type="GO" id="GO:0006203">
    <property type="term" value="P:dGTP catabolic process"/>
    <property type="evidence" value="ECO:0007669"/>
    <property type="project" value="TreeGrafter"/>
</dbReference>
<proteinExistence type="predicted"/>
<name>A0A848LMQ0_9BACT</name>
<dbReference type="InterPro" id="IPR003607">
    <property type="entry name" value="HD/PDEase_dom"/>
</dbReference>
<gene>
    <name evidence="3" type="primary">dgt</name>
    <name evidence="3" type="ORF">HG543_28905</name>
</gene>
<evidence type="ECO:0000259" key="2">
    <source>
        <dbReference type="SMART" id="SM00471"/>
    </source>
</evidence>
<evidence type="ECO:0000313" key="3">
    <source>
        <dbReference type="EMBL" id="NMO18854.1"/>
    </source>
</evidence>
<comment type="caution">
    <text evidence="3">The sequence shown here is derived from an EMBL/GenBank/DDBJ whole genome shotgun (WGS) entry which is preliminary data.</text>
</comment>
<dbReference type="InterPro" id="IPR006261">
    <property type="entry name" value="dGTPase"/>
</dbReference>
<evidence type="ECO:0000313" key="4">
    <source>
        <dbReference type="Proteomes" id="UP000518300"/>
    </source>
</evidence>
<dbReference type="InterPro" id="IPR023293">
    <property type="entry name" value="dGTP_triP_hydro_central_sf"/>
</dbReference>
<dbReference type="Pfam" id="PF01966">
    <property type="entry name" value="HD"/>
    <property type="match status" value="1"/>
</dbReference>
<dbReference type="InterPro" id="IPR050135">
    <property type="entry name" value="dGTPase-like"/>
</dbReference>
<dbReference type="SMART" id="SM00471">
    <property type="entry name" value="HDc"/>
    <property type="match status" value="1"/>
</dbReference>